<evidence type="ECO:0000256" key="1">
    <source>
        <dbReference type="SAM" id="MobiDB-lite"/>
    </source>
</evidence>
<dbReference type="Gene3D" id="2.40.100.10">
    <property type="entry name" value="Cyclophilin-like"/>
    <property type="match status" value="1"/>
</dbReference>
<dbReference type="EMBL" id="JAFJZO010000001">
    <property type="protein sequence ID" value="KAG5512279.1"/>
    <property type="molecule type" value="Genomic_DNA"/>
</dbReference>
<evidence type="ECO:0000313" key="3">
    <source>
        <dbReference type="EMBL" id="KAG5512279.1"/>
    </source>
</evidence>
<dbReference type="PANTHER" id="PTHR11071">
    <property type="entry name" value="PEPTIDYL-PROLYL CIS-TRANS ISOMERASE"/>
    <property type="match status" value="1"/>
</dbReference>
<comment type="caution">
    <text evidence="3">The sequence shown here is derived from an EMBL/GenBank/DDBJ whole genome shotgun (WGS) entry which is preliminary data.</text>
</comment>
<protein>
    <recommendedName>
        <fullName evidence="2">PPIase cyclophilin-type domain-containing protein</fullName>
    </recommendedName>
</protein>
<dbReference type="OrthoDB" id="408413at2759"/>
<keyword evidence="4" id="KW-1185">Reference proteome</keyword>
<dbReference type="AlphaFoldDB" id="A0A836YHX0"/>
<dbReference type="InterPro" id="IPR002130">
    <property type="entry name" value="Cyclophilin-type_PPIase_dom"/>
</dbReference>
<dbReference type="SUPFAM" id="SSF50891">
    <property type="entry name" value="Cyclophilin-like"/>
    <property type="match status" value="1"/>
</dbReference>
<feature type="compositionally biased region" description="Polar residues" evidence="1">
    <location>
        <begin position="63"/>
        <end position="85"/>
    </location>
</feature>
<dbReference type="KEGG" id="phet:94293809"/>
<evidence type="ECO:0000259" key="2">
    <source>
        <dbReference type="PROSITE" id="PS50072"/>
    </source>
</evidence>
<dbReference type="PRINTS" id="PR00153">
    <property type="entry name" value="CSAPPISMRASE"/>
</dbReference>
<dbReference type="PANTHER" id="PTHR11071:SF561">
    <property type="entry name" value="PEPTIDYL-PROLYL CIS-TRANS ISOMERASE D-RELATED"/>
    <property type="match status" value="1"/>
</dbReference>
<dbReference type="Pfam" id="PF00160">
    <property type="entry name" value="Pro_isomerase"/>
    <property type="match status" value="1"/>
</dbReference>
<proteinExistence type="predicted"/>
<dbReference type="FunFam" id="2.40.100.10:FF:000048">
    <property type="entry name" value="Peptidyl-prolyl cis-trans isomerase"/>
    <property type="match status" value="1"/>
</dbReference>
<reference evidence="3 4" key="1">
    <citation type="submission" date="2021-02" db="EMBL/GenBank/DDBJ databases">
        <title>Porcisia hertigi Genome sequencing and assembly.</title>
        <authorList>
            <person name="Almutairi H."/>
            <person name="Gatherer D."/>
        </authorList>
    </citation>
    <scope>NUCLEOTIDE SEQUENCE [LARGE SCALE GENOMIC DNA]</scope>
    <source>
        <strain evidence="3 4">C119</strain>
    </source>
</reference>
<dbReference type="GO" id="GO:0005737">
    <property type="term" value="C:cytoplasm"/>
    <property type="evidence" value="ECO:0007669"/>
    <property type="project" value="TreeGrafter"/>
</dbReference>
<feature type="region of interest" description="Disordered" evidence="1">
    <location>
        <begin position="60"/>
        <end position="85"/>
    </location>
</feature>
<accession>A0A836YHX0</accession>
<dbReference type="GO" id="GO:0003755">
    <property type="term" value="F:peptidyl-prolyl cis-trans isomerase activity"/>
    <property type="evidence" value="ECO:0007669"/>
    <property type="project" value="InterPro"/>
</dbReference>
<dbReference type="PROSITE" id="PS50072">
    <property type="entry name" value="CSA_PPIASE_2"/>
    <property type="match status" value="1"/>
</dbReference>
<sequence>MACIASFTVYGFITAPDFQRCAEAAAYVNENFPESYVVAVTQELPREFSERRDAWAAAGQIPLQRQQPANTSSADSNEPSTTTSAAANESVTVLVVQHANGSMPQQLLTAAMFLDSIGAHTHYKPVPTEDYYTARGQHAWRTFLASRDCQYCWMDISIDDVPVGRILFELFSTLTPLTCKNFCELCRGTTVLRDDIVEDSNSFDPPPAQQVQRIGYKGTTFFRTLKDAWVMAGDVTGAHTGNGGYSCYGRCFPDEAYTVPHDAAGIIGMCNDGPHTNSSAFYITRRSMSWMNRKYVAFGRVVDGMHVVDAIHAVEVRHNQAPKAAIVITNCDVLDPTV</sequence>
<dbReference type="CDD" id="cd00317">
    <property type="entry name" value="cyclophilin"/>
    <property type="match status" value="1"/>
</dbReference>
<dbReference type="RefSeq" id="XP_067759991.1">
    <property type="nucleotide sequence ID" value="XM_067903732.1"/>
</dbReference>
<gene>
    <name evidence="3" type="ORF">JKF63_07801</name>
</gene>
<dbReference type="InterPro" id="IPR029000">
    <property type="entry name" value="Cyclophilin-like_dom_sf"/>
</dbReference>
<name>A0A836YHX0_9TRYP</name>
<feature type="domain" description="PPIase cyclophilin-type" evidence="2">
    <location>
        <begin position="153"/>
        <end position="333"/>
    </location>
</feature>
<organism evidence="3 4">
    <name type="scientific">Porcisia hertigi</name>
    <dbReference type="NCBI Taxonomy" id="2761500"/>
    <lineage>
        <taxon>Eukaryota</taxon>
        <taxon>Discoba</taxon>
        <taxon>Euglenozoa</taxon>
        <taxon>Kinetoplastea</taxon>
        <taxon>Metakinetoplastina</taxon>
        <taxon>Trypanosomatida</taxon>
        <taxon>Trypanosomatidae</taxon>
        <taxon>Leishmaniinae</taxon>
        <taxon>Porcisia</taxon>
    </lineage>
</organism>
<dbReference type="Proteomes" id="UP000674318">
    <property type="component" value="Chromosome 1"/>
</dbReference>
<evidence type="ECO:0000313" key="4">
    <source>
        <dbReference type="Proteomes" id="UP000674318"/>
    </source>
</evidence>
<dbReference type="GeneID" id="94293809"/>